<dbReference type="PANTHER" id="PTHR30027">
    <property type="entry name" value="RIBOSOMAL RNA SMALL SUBUNIT METHYLTRANSFERASE E"/>
    <property type="match status" value="1"/>
</dbReference>
<sequence length="229" mass="26514">MQFLYHPNAKDALIELDSKNTHYLLKVRRMRIGEAINVRNLKDDMLYTYSIQNLHKNLLTLCLDSKKSAPSVITTRLHLLWAIIEPKVIEKALPLLNELGVWRISFFYAQYSQQHFTLNMQRMQHILIQSCQQCGRSSLMELDVFKDFKSICEAFSDFYAFDFGGEDCRDLDSIKADIRDNIWRVMIGTEGGFSPKERARFAKIITLNDTLILRSESACAFVASMAKML</sequence>
<dbReference type="PIRSF" id="PIRSF015601">
    <property type="entry name" value="MTase_slr0722"/>
    <property type="match status" value="1"/>
</dbReference>
<dbReference type="InterPro" id="IPR029028">
    <property type="entry name" value="Alpha/beta_knot_MTases"/>
</dbReference>
<evidence type="ECO:0000259" key="12">
    <source>
        <dbReference type="Pfam" id="PF20260"/>
    </source>
</evidence>
<dbReference type="Gene3D" id="3.40.1280.10">
    <property type="match status" value="1"/>
</dbReference>
<keyword evidence="6 10" id="KW-0808">Transferase</keyword>
<evidence type="ECO:0000259" key="11">
    <source>
        <dbReference type="Pfam" id="PF04452"/>
    </source>
</evidence>
<dbReference type="InterPro" id="IPR006700">
    <property type="entry name" value="RsmE"/>
</dbReference>
<dbReference type="EMBL" id="JRPR02000004">
    <property type="protein sequence ID" value="TLD96291.1"/>
    <property type="molecule type" value="Genomic_DNA"/>
</dbReference>
<dbReference type="SUPFAM" id="SSF75217">
    <property type="entry name" value="alpha/beta knot"/>
    <property type="match status" value="1"/>
</dbReference>
<evidence type="ECO:0000256" key="5">
    <source>
        <dbReference type="ARBA" id="ARBA00022603"/>
    </source>
</evidence>
<dbReference type="GO" id="GO:0070042">
    <property type="term" value="F:rRNA (uridine-N3-)-methyltransferase activity"/>
    <property type="evidence" value="ECO:0007669"/>
    <property type="project" value="TreeGrafter"/>
</dbReference>
<dbReference type="AlphaFoldDB" id="A0A4U8T963"/>
<keyword evidence="3 10" id="KW-0963">Cytoplasm</keyword>
<dbReference type="NCBIfam" id="NF008695">
    <property type="entry name" value="PRK11713.3-3"/>
    <property type="match status" value="1"/>
</dbReference>
<evidence type="ECO:0000256" key="2">
    <source>
        <dbReference type="ARBA" id="ARBA00005528"/>
    </source>
</evidence>
<keyword evidence="14" id="KW-1185">Reference proteome</keyword>
<reference evidence="13 14" key="1">
    <citation type="journal article" date="2014" name="Genome Announc.">
        <title>Draft genome sequences of eight enterohepatic helicobacter species isolated from both laboratory and wild rodents.</title>
        <authorList>
            <person name="Sheh A."/>
            <person name="Shen Z."/>
            <person name="Fox J.G."/>
        </authorList>
    </citation>
    <scope>NUCLEOTIDE SEQUENCE [LARGE SCALE GENOMIC DNA]</scope>
    <source>
        <strain evidence="13 14">MIT 09-6949</strain>
    </source>
</reference>
<evidence type="ECO:0000256" key="8">
    <source>
        <dbReference type="ARBA" id="ARBA00025699"/>
    </source>
</evidence>
<dbReference type="Proteomes" id="UP000029733">
    <property type="component" value="Unassembled WGS sequence"/>
</dbReference>
<feature type="domain" description="Ribosomal RNA small subunit methyltransferase E PUA-like" evidence="12">
    <location>
        <begin position="16"/>
        <end position="60"/>
    </location>
</feature>
<accession>A0A4U8T963</accession>
<keyword evidence="4 10" id="KW-0698">rRNA processing</keyword>
<dbReference type="RefSeq" id="WP_034356002.1">
    <property type="nucleotide sequence ID" value="NZ_JRPR02000004.1"/>
</dbReference>
<comment type="caution">
    <text evidence="13">The sequence shown here is derived from an EMBL/GenBank/DDBJ whole genome shotgun (WGS) entry which is preliminary data.</text>
</comment>
<evidence type="ECO:0000256" key="10">
    <source>
        <dbReference type="PIRNR" id="PIRNR015601"/>
    </source>
</evidence>
<dbReference type="InterPro" id="IPR046886">
    <property type="entry name" value="RsmE_MTase_dom"/>
</dbReference>
<comment type="catalytic activity">
    <reaction evidence="9 10">
        <text>uridine(1498) in 16S rRNA + S-adenosyl-L-methionine = N(3)-methyluridine(1498) in 16S rRNA + S-adenosyl-L-homocysteine + H(+)</text>
        <dbReference type="Rhea" id="RHEA:42920"/>
        <dbReference type="Rhea" id="RHEA-COMP:10283"/>
        <dbReference type="Rhea" id="RHEA-COMP:10284"/>
        <dbReference type="ChEBI" id="CHEBI:15378"/>
        <dbReference type="ChEBI" id="CHEBI:57856"/>
        <dbReference type="ChEBI" id="CHEBI:59789"/>
        <dbReference type="ChEBI" id="CHEBI:65315"/>
        <dbReference type="ChEBI" id="CHEBI:74502"/>
        <dbReference type="EC" id="2.1.1.193"/>
    </reaction>
</comment>
<dbReference type="GO" id="GO:0070475">
    <property type="term" value="P:rRNA base methylation"/>
    <property type="evidence" value="ECO:0007669"/>
    <property type="project" value="TreeGrafter"/>
</dbReference>
<dbReference type="STRING" id="1677920.LS71_07505"/>
<comment type="function">
    <text evidence="8 10">Specifically methylates the N3 position of the uracil ring of uridine 1498 (m3U1498) in 16S rRNA. Acts on the fully assembled 30S ribosomal subunit.</text>
</comment>
<organism evidence="13 14">
    <name type="scientific">Helicobacter jaachi</name>
    <dbReference type="NCBI Taxonomy" id="1677920"/>
    <lineage>
        <taxon>Bacteria</taxon>
        <taxon>Pseudomonadati</taxon>
        <taxon>Campylobacterota</taxon>
        <taxon>Epsilonproteobacteria</taxon>
        <taxon>Campylobacterales</taxon>
        <taxon>Helicobacteraceae</taxon>
        <taxon>Helicobacter</taxon>
    </lineage>
</organism>
<dbReference type="GO" id="GO:0005737">
    <property type="term" value="C:cytoplasm"/>
    <property type="evidence" value="ECO:0007669"/>
    <property type="project" value="UniProtKB-SubCell"/>
</dbReference>
<keyword evidence="7 10" id="KW-0949">S-adenosyl-L-methionine</keyword>
<dbReference type="InterPro" id="IPR046887">
    <property type="entry name" value="RsmE_PUA-like"/>
</dbReference>
<name>A0A4U8T963_9HELI</name>
<evidence type="ECO:0000313" key="14">
    <source>
        <dbReference type="Proteomes" id="UP000029733"/>
    </source>
</evidence>
<comment type="subcellular location">
    <subcellularLocation>
        <location evidence="1 10">Cytoplasm</location>
    </subcellularLocation>
</comment>
<dbReference type="OrthoDB" id="9815641at2"/>
<dbReference type="Pfam" id="PF20260">
    <property type="entry name" value="PUA_4"/>
    <property type="match status" value="1"/>
</dbReference>
<evidence type="ECO:0000256" key="6">
    <source>
        <dbReference type="ARBA" id="ARBA00022679"/>
    </source>
</evidence>
<dbReference type="EC" id="2.1.1.193" evidence="10"/>
<evidence type="ECO:0000256" key="9">
    <source>
        <dbReference type="ARBA" id="ARBA00047944"/>
    </source>
</evidence>
<evidence type="ECO:0000256" key="7">
    <source>
        <dbReference type="ARBA" id="ARBA00022691"/>
    </source>
</evidence>
<dbReference type="PANTHER" id="PTHR30027:SF3">
    <property type="entry name" value="16S RRNA (URACIL(1498)-N(3))-METHYLTRANSFERASE"/>
    <property type="match status" value="1"/>
</dbReference>
<dbReference type="InterPro" id="IPR029026">
    <property type="entry name" value="tRNA_m1G_MTases_N"/>
</dbReference>
<feature type="domain" description="Ribosomal RNA small subunit methyltransferase E methyltransferase" evidence="11">
    <location>
        <begin position="76"/>
        <end position="225"/>
    </location>
</feature>
<evidence type="ECO:0000256" key="4">
    <source>
        <dbReference type="ARBA" id="ARBA00022552"/>
    </source>
</evidence>
<evidence type="ECO:0000256" key="1">
    <source>
        <dbReference type="ARBA" id="ARBA00004496"/>
    </source>
</evidence>
<proteinExistence type="inferred from homology"/>
<comment type="similarity">
    <text evidence="2 10">Belongs to the RNA methyltransferase RsmE family.</text>
</comment>
<dbReference type="Pfam" id="PF04452">
    <property type="entry name" value="Methyltrans_RNA"/>
    <property type="match status" value="1"/>
</dbReference>
<evidence type="ECO:0000256" key="3">
    <source>
        <dbReference type="ARBA" id="ARBA00022490"/>
    </source>
</evidence>
<keyword evidence="5 10" id="KW-0489">Methyltransferase</keyword>
<dbReference type="NCBIfam" id="TIGR00046">
    <property type="entry name" value="RsmE family RNA methyltransferase"/>
    <property type="match status" value="1"/>
</dbReference>
<protein>
    <recommendedName>
        <fullName evidence="10">Ribosomal RNA small subunit methyltransferase E</fullName>
        <ecNumber evidence="10">2.1.1.193</ecNumber>
    </recommendedName>
</protein>
<gene>
    <name evidence="13" type="ORF">LS71_006095</name>
</gene>
<evidence type="ECO:0000313" key="13">
    <source>
        <dbReference type="EMBL" id="TLD96291.1"/>
    </source>
</evidence>